<dbReference type="InterPro" id="IPR036428">
    <property type="entry name" value="PCD_sf"/>
</dbReference>
<comment type="caution">
    <text evidence="5">The sequence shown here is derived from an EMBL/GenBank/DDBJ whole genome shotgun (WGS) entry which is preliminary data.</text>
</comment>
<dbReference type="RefSeq" id="WP_284307757.1">
    <property type="nucleotide sequence ID" value="NZ_BSPB01000014.1"/>
</dbReference>
<dbReference type="Gene3D" id="3.30.1360.20">
    <property type="entry name" value="Transcriptional coactivator/pterin dehydratase"/>
    <property type="match status" value="1"/>
</dbReference>
<evidence type="ECO:0000256" key="2">
    <source>
        <dbReference type="ARBA" id="ARBA00006472"/>
    </source>
</evidence>
<dbReference type="Pfam" id="PF01329">
    <property type="entry name" value="Pterin_4a"/>
    <property type="match status" value="1"/>
</dbReference>
<evidence type="ECO:0000313" key="6">
    <source>
        <dbReference type="Proteomes" id="UP001156903"/>
    </source>
</evidence>
<proteinExistence type="inferred from homology"/>
<comment type="catalytic activity">
    <reaction evidence="1 4">
        <text>(4aS,6R)-4a-hydroxy-L-erythro-5,6,7,8-tetrahydrobiopterin = (6R)-L-erythro-6,7-dihydrobiopterin + H2O</text>
        <dbReference type="Rhea" id="RHEA:11920"/>
        <dbReference type="ChEBI" id="CHEBI:15377"/>
        <dbReference type="ChEBI" id="CHEBI:15642"/>
        <dbReference type="ChEBI" id="CHEBI:43120"/>
        <dbReference type="EC" id="4.2.1.96"/>
    </reaction>
</comment>
<dbReference type="InterPro" id="IPR001533">
    <property type="entry name" value="Pterin_deHydtase"/>
</dbReference>
<dbReference type="NCBIfam" id="NF002018">
    <property type="entry name" value="PRK00823.1-3"/>
    <property type="match status" value="1"/>
</dbReference>
<evidence type="ECO:0000256" key="1">
    <source>
        <dbReference type="ARBA" id="ARBA00001554"/>
    </source>
</evidence>
<gene>
    <name evidence="5" type="ORF">GCM10007935_21260</name>
</gene>
<evidence type="ECO:0000256" key="4">
    <source>
        <dbReference type="HAMAP-Rule" id="MF_00434"/>
    </source>
</evidence>
<dbReference type="PANTHER" id="PTHR12599">
    <property type="entry name" value="PTERIN-4-ALPHA-CARBINOLAMINE DEHYDRATASE"/>
    <property type="match status" value="1"/>
</dbReference>
<sequence length="99" mass="11267">MPALTPEAVREQLAALPHWTPEPLGDAIRRSFLFPDFAHAFGFMAEMALVSEKMDHHPEWSNVYNRVEVRLTTHDVHGLSARDIAWAQRADAAFERRSA</sequence>
<name>A0ABQ6C3I3_9BURK</name>
<dbReference type="Proteomes" id="UP001156903">
    <property type="component" value="Unassembled WGS sequence"/>
</dbReference>
<evidence type="ECO:0000256" key="3">
    <source>
        <dbReference type="ARBA" id="ARBA00023239"/>
    </source>
</evidence>
<dbReference type="EC" id="4.2.1.96" evidence="4"/>
<keyword evidence="6" id="KW-1185">Reference proteome</keyword>
<dbReference type="EMBL" id="BSPB01000014">
    <property type="protein sequence ID" value="GLS14694.1"/>
    <property type="molecule type" value="Genomic_DNA"/>
</dbReference>
<organism evidence="5 6">
    <name type="scientific">Hydrogenophaga electricum</name>
    <dbReference type="NCBI Taxonomy" id="1230953"/>
    <lineage>
        <taxon>Bacteria</taxon>
        <taxon>Pseudomonadati</taxon>
        <taxon>Pseudomonadota</taxon>
        <taxon>Betaproteobacteria</taxon>
        <taxon>Burkholderiales</taxon>
        <taxon>Comamonadaceae</taxon>
        <taxon>Hydrogenophaga</taxon>
    </lineage>
</organism>
<dbReference type="PANTHER" id="PTHR12599:SF0">
    <property type="entry name" value="PTERIN-4-ALPHA-CARBINOLAMINE DEHYDRATASE"/>
    <property type="match status" value="1"/>
</dbReference>
<protein>
    <recommendedName>
        <fullName evidence="4">Putative pterin-4-alpha-carbinolamine dehydratase</fullName>
        <shortName evidence="4">PHS</shortName>
        <ecNumber evidence="4">4.2.1.96</ecNumber>
    </recommendedName>
    <alternativeName>
        <fullName evidence="4">4-alpha-hydroxy-tetrahydropterin dehydratase</fullName>
    </alternativeName>
    <alternativeName>
        <fullName evidence="4">Pterin carbinolamine dehydratase</fullName>
        <shortName evidence="4">PCD</shortName>
    </alternativeName>
</protein>
<keyword evidence="3 4" id="KW-0456">Lyase</keyword>
<reference evidence="6" key="1">
    <citation type="journal article" date="2019" name="Int. J. Syst. Evol. Microbiol.">
        <title>The Global Catalogue of Microorganisms (GCM) 10K type strain sequencing project: providing services to taxonomists for standard genome sequencing and annotation.</title>
        <authorList>
            <consortium name="The Broad Institute Genomics Platform"/>
            <consortium name="The Broad Institute Genome Sequencing Center for Infectious Disease"/>
            <person name="Wu L."/>
            <person name="Ma J."/>
        </authorList>
    </citation>
    <scope>NUCLEOTIDE SEQUENCE [LARGE SCALE GENOMIC DNA]</scope>
    <source>
        <strain evidence="6">NBRC 109341</strain>
    </source>
</reference>
<dbReference type="HAMAP" id="MF_00434">
    <property type="entry name" value="Pterin_4_alpha"/>
    <property type="match status" value="1"/>
</dbReference>
<dbReference type="SUPFAM" id="SSF55248">
    <property type="entry name" value="PCD-like"/>
    <property type="match status" value="1"/>
</dbReference>
<comment type="similarity">
    <text evidence="2 4">Belongs to the pterin-4-alpha-carbinolamine dehydratase family.</text>
</comment>
<evidence type="ECO:0000313" key="5">
    <source>
        <dbReference type="EMBL" id="GLS14694.1"/>
    </source>
</evidence>
<accession>A0ABQ6C3I3</accession>